<sequence>MSLKPSNHSGTEELGILPLSPKRPMEEEVVDLDSALNPAKNYPRKRVAVACEVCRLRKTKCDAKRPCSFCTEAGIECVYRQSGGVDTKGTSATDVLVRIEERLARVEETLQRTALGSPSAVSDARNSVNHAHTPGSSSLRRASNSTTGEPISLAARLQSRDDLKQYFQRIVSVPHYEFSFRQTAGEAIAARPSMLSFRATWYINFESWDDTKDFYDDELVAEEYLFQLMEAGFGQSLDVSSRTVWQLQQHFVNGFLQWLPVITISEFTNHVEIARNGNFARQSPSDCIVMFALAIGSLDKTRHSSASRSLERPHPGLEYFSIARDILMALSKRSRKRDITILQCRILQVCYWNMILRPLLAWDGITEVARDCMHILSSGTLERLSHKDKLNFHRIFWTCSVVLHELEAVLKMHPIGLRQFHESVPLPLAESDDDGHMYFLAQASLRKLLTETLDVVGYRVGQIIYAPVVAAELCSQVEEWYDHLPPGIHFPLTTSPLYDLRRAFLRFQYLTLHSVIFWPSILQLLEYNASNANGEVNSPERLQQLQKDASHFVEYSQKVCDASEELLMVGHYGLQFTIWASYANACMLMIIYRTSASSFLPESLDDRCFRKVHRLLTHWKDIKVVWRVLKRSRPIFTRLGLKVDDQIP</sequence>
<dbReference type="GO" id="GO:0000981">
    <property type="term" value="F:DNA-binding transcription factor activity, RNA polymerase II-specific"/>
    <property type="evidence" value="ECO:0007669"/>
    <property type="project" value="InterPro"/>
</dbReference>
<feature type="region of interest" description="Disordered" evidence="2">
    <location>
        <begin position="114"/>
        <end position="146"/>
    </location>
</feature>
<dbReference type="AlphaFoldDB" id="A0A0D2A3P5"/>
<keyword evidence="5" id="KW-1185">Reference proteome</keyword>
<dbReference type="InterPro" id="IPR053181">
    <property type="entry name" value="EcdB-like_regulator"/>
</dbReference>
<dbReference type="SUPFAM" id="SSF57701">
    <property type="entry name" value="Zn2/Cys6 DNA-binding domain"/>
    <property type="match status" value="1"/>
</dbReference>
<accession>A0A0D2A3P5</accession>
<dbReference type="PANTHER" id="PTHR47785">
    <property type="entry name" value="ZN(II)2CYS6 TRANSCRIPTION FACTOR (EUROFUNG)-RELATED-RELATED"/>
    <property type="match status" value="1"/>
</dbReference>
<dbReference type="InterPro" id="IPR036864">
    <property type="entry name" value="Zn2-C6_fun-type_DNA-bd_sf"/>
</dbReference>
<gene>
    <name evidence="4" type="ORF">PV09_07545</name>
</gene>
<dbReference type="RefSeq" id="XP_016210899.1">
    <property type="nucleotide sequence ID" value="XM_016361324.1"/>
</dbReference>
<evidence type="ECO:0000256" key="1">
    <source>
        <dbReference type="ARBA" id="ARBA00023242"/>
    </source>
</evidence>
<dbReference type="CDD" id="cd12148">
    <property type="entry name" value="fungal_TF_MHR"/>
    <property type="match status" value="1"/>
</dbReference>
<dbReference type="Proteomes" id="UP000053259">
    <property type="component" value="Unassembled WGS sequence"/>
</dbReference>
<dbReference type="VEuPathDB" id="FungiDB:PV09_07545"/>
<evidence type="ECO:0000256" key="2">
    <source>
        <dbReference type="SAM" id="MobiDB-lite"/>
    </source>
</evidence>
<dbReference type="InterPro" id="IPR001138">
    <property type="entry name" value="Zn2Cys6_DnaBD"/>
</dbReference>
<proteinExistence type="predicted"/>
<evidence type="ECO:0000313" key="4">
    <source>
        <dbReference type="EMBL" id="KIW01030.1"/>
    </source>
</evidence>
<dbReference type="Gene3D" id="4.10.240.10">
    <property type="entry name" value="Zn(2)-C6 fungal-type DNA-binding domain"/>
    <property type="match status" value="1"/>
</dbReference>
<feature type="region of interest" description="Disordered" evidence="2">
    <location>
        <begin position="1"/>
        <end position="22"/>
    </location>
</feature>
<dbReference type="RefSeq" id="XP_016210898.1">
    <property type="nucleotide sequence ID" value="XM_016361323.1"/>
</dbReference>
<name>A0A0D2A3P5_9PEZI</name>
<dbReference type="GO" id="GO:0008270">
    <property type="term" value="F:zinc ion binding"/>
    <property type="evidence" value="ECO:0007669"/>
    <property type="project" value="InterPro"/>
</dbReference>
<protein>
    <recommendedName>
        <fullName evidence="3">Zn(2)-C6 fungal-type domain-containing protein</fullName>
    </recommendedName>
</protein>
<dbReference type="SMART" id="SM00066">
    <property type="entry name" value="GAL4"/>
    <property type="match status" value="1"/>
</dbReference>
<dbReference type="STRING" id="253628.A0A0D2A3P5"/>
<dbReference type="GeneID" id="27315518"/>
<dbReference type="EMBL" id="KN847558">
    <property type="protein sequence ID" value="KIW01029.1"/>
    <property type="molecule type" value="Genomic_DNA"/>
</dbReference>
<dbReference type="PROSITE" id="PS00463">
    <property type="entry name" value="ZN2_CY6_FUNGAL_1"/>
    <property type="match status" value="1"/>
</dbReference>
<organism evidence="4 5">
    <name type="scientific">Verruconis gallopava</name>
    <dbReference type="NCBI Taxonomy" id="253628"/>
    <lineage>
        <taxon>Eukaryota</taxon>
        <taxon>Fungi</taxon>
        <taxon>Dikarya</taxon>
        <taxon>Ascomycota</taxon>
        <taxon>Pezizomycotina</taxon>
        <taxon>Dothideomycetes</taxon>
        <taxon>Pleosporomycetidae</taxon>
        <taxon>Venturiales</taxon>
        <taxon>Sympoventuriaceae</taxon>
        <taxon>Verruconis</taxon>
    </lineage>
</organism>
<dbReference type="EMBL" id="KN847558">
    <property type="protein sequence ID" value="KIW01030.1"/>
    <property type="molecule type" value="Genomic_DNA"/>
</dbReference>
<feature type="domain" description="Zn(2)-C6 fungal-type" evidence="3">
    <location>
        <begin position="50"/>
        <end position="79"/>
    </location>
</feature>
<dbReference type="Pfam" id="PF00172">
    <property type="entry name" value="Zn_clus"/>
    <property type="match status" value="1"/>
</dbReference>
<evidence type="ECO:0000259" key="3">
    <source>
        <dbReference type="PROSITE" id="PS50048"/>
    </source>
</evidence>
<dbReference type="OrthoDB" id="4685598at2759"/>
<dbReference type="PROSITE" id="PS50048">
    <property type="entry name" value="ZN2_CY6_FUNGAL_2"/>
    <property type="match status" value="1"/>
</dbReference>
<dbReference type="CDD" id="cd00067">
    <property type="entry name" value="GAL4"/>
    <property type="match status" value="1"/>
</dbReference>
<reference evidence="4 5" key="1">
    <citation type="submission" date="2015-01" db="EMBL/GenBank/DDBJ databases">
        <title>The Genome Sequence of Ochroconis gallopava CBS43764.</title>
        <authorList>
            <consortium name="The Broad Institute Genomics Platform"/>
            <person name="Cuomo C."/>
            <person name="de Hoog S."/>
            <person name="Gorbushina A."/>
            <person name="Stielow B."/>
            <person name="Teixiera M."/>
            <person name="Abouelleil A."/>
            <person name="Chapman S.B."/>
            <person name="Priest M."/>
            <person name="Young S.K."/>
            <person name="Wortman J."/>
            <person name="Nusbaum C."/>
            <person name="Birren B."/>
        </authorList>
    </citation>
    <scope>NUCLEOTIDE SEQUENCE [LARGE SCALE GENOMIC DNA]</scope>
    <source>
        <strain evidence="4 5">CBS 43764</strain>
    </source>
</reference>
<keyword evidence="1" id="KW-0539">Nucleus</keyword>
<evidence type="ECO:0000313" key="5">
    <source>
        <dbReference type="Proteomes" id="UP000053259"/>
    </source>
</evidence>